<organism evidence="2 3">
    <name type="scientific">Polarella glacialis</name>
    <name type="common">Dinoflagellate</name>
    <dbReference type="NCBI Taxonomy" id="89957"/>
    <lineage>
        <taxon>Eukaryota</taxon>
        <taxon>Sar</taxon>
        <taxon>Alveolata</taxon>
        <taxon>Dinophyceae</taxon>
        <taxon>Suessiales</taxon>
        <taxon>Suessiaceae</taxon>
        <taxon>Polarella</taxon>
    </lineage>
</organism>
<reference evidence="2" key="1">
    <citation type="submission" date="2021-02" db="EMBL/GenBank/DDBJ databases">
        <authorList>
            <person name="Dougan E. K."/>
            <person name="Rhodes N."/>
            <person name="Thang M."/>
            <person name="Chan C."/>
        </authorList>
    </citation>
    <scope>NUCLEOTIDE SEQUENCE</scope>
</reference>
<dbReference type="Pfam" id="PF02089">
    <property type="entry name" value="Palm_thioest"/>
    <property type="match status" value="1"/>
</dbReference>
<dbReference type="InterPro" id="IPR029058">
    <property type="entry name" value="AB_hydrolase_fold"/>
</dbReference>
<dbReference type="AlphaFoldDB" id="A0A813I3E0"/>
<evidence type="ECO:0000313" key="4">
    <source>
        <dbReference type="Proteomes" id="UP000654075"/>
    </source>
</evidence>
<protein>
    <recommendedName>
        <fullName evidence="5">Palmitoyl-protein hydrolase</fullName>
    </recommendedName>
</protein>
<sequence>MDGDFFTSHREAKLPIVVLPGTMSTCAQMGDLLCMVLKVFGNDCNSYTDVAAFLPFELVASVVWDMRAGLRSLHKFLKSDPKYKDGFNLLAFSQGNCVARAYLQLHNDPPAKIYLSVHGPLAGEFFPIPGGAEVCHLIPPFQKFIQWCHYVYSPMSRQLFKSGVLLDELNAQSARES</sequence>
<dbReference type="OrthoDB" id="429424at2759"/>
<accession>A0A813I3E0</accession>
<evidence type="ECO:0000313" key="2">
    <source>
        <dbReference type="EMBL" id="CAE8644513.1"/>
    </source>
</evidence>
<evidence type="ECO:0000313" key="3">
    <source>
        <dbReference type="Proteomes" id="UP000626109"/>
    </source>
</evidence>
<evidence type="ECO:0008006" key="5">
    <source>
        <dbReference type="Google" id="ProtNLM"/>
    </source>
</evidence>
<keyword evidence="4" id="KW-1185">Reference proteome</keyword>
<evidence type="ECO:0000313" key="1">
    <source>
        <dbReference type="EMBL" id="CAE8641145.1"/>
    </source>
</evidence>
<dbReference type="Gene3D" id="3.40.50.1820">
    <property type="entry name" value="alpha/beta hydrolase"/>
    <property type="match status" value="1"/>
</dbReference>
<dbReference type="Proteomes" id="UP000654075">
    <property type="component" value="Unassembled WGS sequence"/>
</dbReference>
<gene>
    <name evidence="1" type="ORF">PGLA1383_LOCUS55875</name>
    <name evidence="2" type="ORF">PGLA2088_LOCUS3122</name>
</gene>
<dbReference type="SUPFAM" id="SSF53474">
    <property type="entry name" value="alpha/beta-Hydrolases"/>
    <property type="match status" value="1"/>
</dbReference>
<dbReference type="EMBL" id="CAJNNV010032825">
    <property type="protein sequence ID" value="CAE8641145.1"/>
    <property type="molecule type" value="Genomic_DNA"/>
</dbReference>
<dbReference type="Proteomes" id="UP000626109">
    <property type="component" value="Unassembled WGS sequence"/>
</dbReference>
<comment type="caution">
    <text evidence="2">The sequence shown here is derived from an EMBL/GenBank/DDBJ whole genome shotgun (WGS) entry which is preliminary data.</text>
</comment>
<name>A0A813I3E0_POLGL</name>
<proteinExistence type="predicted"/>
<dbReference type="EMBL" id="CAJNNW010002638">
    <property type="protein sequence ID" value="CAE8644513.1"/>
    <property type="molecule type" value="Genomic_DNA"/>
</dbReference>